<dbReference type="SUPFAM" id="SSF144052">
    <property type="entry name" value="Thermophilic metalloprotease-like"/>
    <property type="match status" value="1"/>
</dbReference>
<sequence>MERYELARERIGEILEEKTVAEPYRDFFIKEAAFLKKVAAVMDHEQEREAWSLGEHQKLNHELYEDVLPENYENSYGNPAYAQKMLGEYGRDFTFLYTELHGTIAYAFEKKIWDLTVGFELFLEIYSAFSQEEIPSEKQVREILVSYVNDYCQDMVEERIREAIDAKDNFAVNIIMDSDLQDVRYLYRFGEFISDDQLQTAEFLNSLSQNEIDEMARTYTEGYRIGFITGRKDITKKKTVNIRYHLGFERMVKAAILQFKEMGLETVIYRHSLHAVNRRNQFRSGFTGGIANPQFDYDHRQDSALFMDSDFVKRKLRAMQTSYDEYEELAAVHGGPAVIETFGETPFSPVSKPESWNFTEAQQKLQLELDNESSQITNRYIKGDERSFTIIAYPVPAIGVKFPEIFREIVKINTLDYKKYQTIQQTIIDTLDTCEWVEVKGKGDNETDMLIHLHTLTDPKKQTNFENCVADVNIPVGEVFTSPVLAGTGGTLHVSQVYLNGLQFRDLKLVFDCGQVIDYTCSNFESEEENRKYIEDNILYHHPKIAMGEFAIGTNTTAYVAAQKYQIADKLPILIAEKMGPHFAVGDTCYSWAEDTPVFNPDGKEIIARDNEISEMRKDDPGLAYFGCHTDITIPYDELGSIRTVDDEGEMTSIIEDGRFVLPGTEGLNEPFEEQ</sequence>
<dbReference type="GO" id="GO:0004177">
    <property type="term" value="F:aminopeptidase activity"/>
    <property type="evidence" value="ECO:0007669"/>
    <property type="project" value="UniProtKB-KW"/>
</dbReference>
<dbReference type="AlphaFoldDB" id="A0A844GQ22"/>
<dbReference type="Pfam" id="PF02073">
    <property type="entry name" value="Peptidase_M29"/>
    <property type="match status" value="1"/>
</dbReference>
<evidence type="ECO:0000256" key="1">
    <source>
        <dbReference type="ARBA" id="ARBA00022723"/>
    </source>
</evidence>
<name>A0A844GQ22_9FIRM</name>
<dbReference type="GO" id="GO:0006508">
    <property type="term" value="P:proteolysis"/>
    <property type="evidence" value="ECO:0007669"/>
    <property type="project" value="InterPro"/>
</dbReference>
<dbReference type="PANTHER" id="PTHR34448">
    <property type="entry name" value="AMINOPEPTIDASE"/>
    <property type="match status" value="1"/>
</dbReference>
<dbReference type="InterPro" id="IPR052170">
    <property type="entry name" value="M29_Exopeptidase"/>
</dbReference>
<reference evidence="2 3" key="1">
    <citation type="submission" date="2019-11" db="EMBL/GenBank/DDBJ databases">
        <title>Draft genome sequence of Blautia luti DSM 14534T, isolated from human stool.</title>
        <authorList>
            <person name="Ortiz R."/>
            <person name="Melis-Arcos F."/>
            <person name="Covarrubias P."/>
            <person name="Cardenas J.P."/>
            <person name="Perez-Donoso J."/>
            <person name="Almonacid D."/>
        </authorList>
    </citation>
    <scope>NUCLEOTIDE SEQUENCE [LARGE SCALE GENOMIC DNA]</scope>
    <source>
        <strain evidence="2 3">DSM 14534</strain>
    </source>
</reference>
<dbReference type="InterPro" id="IPR000787">
    <property type="entry name" value="Peptidase_M29"/>
</dbReference>
<evidence type="ECO:0000313" key="3">
    <source>
        <dbReference type="Proteomes" id="UP000437824"/>
    </source>
</evidence>
<dbReference type="PANTHER" id="PTHR34448:SF1">
    <property type="entry name" value="BLL6088 PROTEIN"/>
    <property type="match status" value="1"/>
</dbReference>
<dbReference type="EMBL" id="WMBC01000014">
    <property type="protein sequence ID" value="MTD62397.1"/>
    <property type="molecule type" value="Genomic_DNA"/>
</dbReference>
<evidence type="ECO:0000313" key="2">
    <source>
        <dbReference type="EMBL" id="MTD62397.1"/>
    </source>
</evidence>
<dbReference type="Proteomes" id="UP000437824">
    <property type="component" value="Unassembled WGS sequence"/>
</dbReference>
<keyword evidence="1" id="KW-0479">Metal-binding</keyword>
<dbReference type="RefSeq" id="WP_154780894.1">
    <property type="nucleotide sequence ID" value="NZ_WMBC01000014.1"/>
</dbReference>
<protein>
    <submittedName>
        <fullName evidence="2">Leucyl aminopeptidase</fullName>
    </submittedName>
</protein>
<comment type="caution">
    <text evidence="2">The sequence shown here is derived from an EMBL/GenBank/DDBJ whole genome shotgun (WGS) entry which is preliminary data.</text>
</comment>
<keyword evidence="2" id="KW-0645">Protease</keyword>
<organism evidence="2 3">
    <name type="scientific">Blautia luti DSM 14534 = JCM 17040</name>
    <dbReference type="NCBI Taxonomy" id="649762"/>
    <lineage>
        <taxon>Bacteria</taxon>
        <taxon>Bacillati</taxon>
        <taxon>Bacillota</taxon>
        <taxon>Clostridia</taxon>
        <taxon>Lachnospirales</taxon>
        <taxon>Lachnospiraceae</taxon>
        <taxon>Blautia</taxon>
    </lineage>
</organism>
<gene>
    <name evidence="2" type="ORF">GKZ57_14400</name>
</gene>
<keyword evidence="2" id="KW-0378">Hydrolase</keyword>
<dbReference type="GO" id="GO:0046872">
    <property type="term" value="F:metal ion binding"/>
    <property type="evidence" value="ECO:0007669"/>
    <property type="project" value="UniProtKB-KW"/>
</dbReference>
<proteinExistence type="predicted"/>
<accession>A0A844GQ22</accession>
<keyword evidence="2" id="KW-0031">Aminopeptidase</keyword>